<dbReference type="RefSeq" id="WP_123927363.1">
    <property type="nucleotide sequence ID" value="NZ_JBPSDP010000004.1"/>
</dbReference>
<dbReference type="CDD" id="cd21650">
    <property type="entry name" value="CrtA-like"/>
    <property type="match status" value="1"/>
</dbReference>
<dbReference type="InterPro" id="IPR049574">
    <property type="entry name" value="CrtA-like"/>
</dbReference>
<dbReference type="OrthoDB" id="1122317at2"/>
<protein>
    <submittedName>
        <fullName evidence="1">Monooxygenase</fullName>
    </submittedName>
</protein>
<comment type="caution">
    <text evidence="1">The sequence shown here is derived from an EMBL/GenBank/DDBJ whole genome shotgun (WGS) entry which is preliminary data.</text>
</comment>
<gene>
    <name evidence="1" type="ORF">EF294_07200</name>
</gene>
<dbReference type="GO" id="GO:0004497">
    <property type="term" value="F:monooxygenase activity"/>
    <property type="evidence" value="ECO:0007669"/>
    <property type="project" value="UniProtKB-KW"/>
</dbReference>
<organism evidence="1 2">
    <name type="scientific">Gordonia oryzae</name>
    <dbReference type="NCBI Taxonomy" id="2487349"/>
    <lineage>
        <taxon>Bacteria</taxon>
        <taxon>Bacillati</taxon>
        <taxon>Actinomycetota</taxon>
        <taxon>Actinomycetes</taxon>
        <taxon>Mycobacteriales</taxon>
        <taxon>Gordoniaceae</taxon>
        <taxon>Gordonia</taxon>
    </lineage>
</organism>
<dbReference type="AlphaFoldDB" id="A0A3N4GPM2"/>
<evidence type="ECO:0000313" key="2">
    <source>
        <dbReference type="Proteomes" id="UP000267536"/>
    </source>
</evidence>
<dbReference type="Proteomes" id="UP000267536">
    <property type="component" value="Unassembled WGS sequence"/>
</dbReference>
<reference evidence="1 2" key="1">
    <citation type="submission" date="2018-11" db="EMBL/GenBank/DDBJ databases">
        <title>Draft genome sequence of Gordonia sp. RS15-1S isolated from rice stems.</title>
        <authorList>
            <person name="Muangham S."/>
        </authorList>
    </citation>
    <scope>NUCLEOTIDE SEQUENCE [LARGE SCALE GENOMIC DNA]</scope>
    <source>
        <strain evidence="1 2">RS15-1S</strain>
    </source>
</reference>
<name>A0A3N4GPM2_9ACTN</name>
<proteinExistence type="predicted"/>
<dbReference type="EMBL" id="RKMH01000004">
    <property type="protein sequence ID" value="RPA64869.1"/>
    <property type="molecule type" value="Genomic_DNA"/>
</dbReference>
<evidence type="ECO:0000313" key="1">
    <source>
        <dbReference type="EMBL" id="RPA64869.1"/>
    </source>
</evidence>
<sequence length="236" mass="25880">MTVVPSAKPVVELRIWGVDRVGPALLRVASGRRALRHQPGLRFAKMMGTGSAHTFTPRDADIHHWALLTVWTDADAAANGAASRYLRSWDRAGSEALTVRMVPLASRGRWSRQEPFGTNAPRAHRNDWTGPVAALTRARLRPTRMTSFWRAVPPVVENLTAAPGVRLALGVGEAPIGLQGTFTLWENSEALTDFAYRSAGHVSAIRDTGPQRWYAEELFARFGVDSVTGTYRGNTP</sequence>
<keyword evidence="2" id="KW-1185">Reference proteome</keyword>
<keyword evidence="1" id="KW-0503">Monooxygenase</keyword>
<keyword evidence="1" id="KW-0560">Oxidoreductase</keyword>
<accession>A0A3N4GPM2</accession>